<sequence length="69" mass="8236">MQRWRLHVNLNGKVPNAQTTIFHIKDDNGQWVKFDDVEEWIRKAIEELEKHGCCKHQVDVLKALLKRVE</sequence>
<proteinExistence type="predicted"/>
<accession>A0A0F9R7X1</accession>
<name>A0A0F9R7X1_9ZZZZ</name>
<dbReference type="EMBL" id="LAZR01003158">
    <property type="protein sequence ID" value="KKN21321.1"/>
    <property type="molecule type" value="Genomic_DNA"/>
</dbReference>
<organism evidence="1">
    <name type="scientific">marine sediment metagenome</name>
    <dbReference type="NCBI Taxonomy" id="412755"/>
    <lineage>
        <taxon>unclassified sequences</taxon>
        <taxon>metagenomes</taxon>
        <taxon>ecological metagenomes</taxon>
    </lineage>
</organism>
<reference evidence="1" key="1">
    <citation type="journal article" date="2015" name="Nature">
        <title>Complex archaea that bridge the gap between prokaryotes and eukaryotes.</title>
        <authorList>
            <person name="Spang A."/>
            <person name="Saw J.H."/>
            <person name="Jorgensen S.L."/>
            <person name="Zaremba-Niedzwiedzka K."/>
            <person name="Martijn J."/>
            <person name="Lind A.E."/>
            <person name="van Eijk R."/>
            <person name="Schleper C."/>
            <person name="Guy L."/>
            <person name="Ettema T.J."/>
        </authorList>
    </citation>
    <scope>NUCLEOTIDE SEQUENCE</scope>
</reference>
<comment type="caution">
    <text evidence="1">The sequence shown here is derived from an EMBL/GenBank/DDBJ whole genome shotgun (WGS) entry which is preliminary data.</text>
</comment>
<gene>
    <name evidence="1" type="ORF">LCGC14_0926630</name>
</gene>
<evidence type="ECO:0000313" key="1">
    <source>
        <dbReference type="EMBL" id="KKN21321.1"/>
    </source>
</evidence>
<dbReference type="AlphaFoldDB" id="A0A0F9R7X1"/>
<protein>
    <submittedName>
        <fullName evidence="1">Uncharacterized protein</fullName>
    </submittedName>
</protein>